<accession>A0ABN1E085</accession>
<organism evidence="1 2">
    <name type="scientific">Saccharopolyspora erythraea</name>
    <name type="common">Streptomyces erythraeus</name>
    <dbReference type="NCBI Taxonomy" id="1836"/>
    <lineage>
        <taxon>Bacteria</taxon>
        <taxon>Bacillati</taxon>
        <taxon>Actinomycetota</taxon>
        <taxon>Actinomycetes</taxon>
        <taxon>Pseudonocardiales</taxon>
        <taxon>Pseudonocardiaceae</taxon>
        <taxon>Saccharopolyspora</taxon>
    </lineage>
</organism>
<keyword evidence="2" id="KW-1185">Reference proteome</keyword>
<sequence length="116" mass="12244">MSDVTPEPNTEQITVWRNLLDAFAQLSSAWETAAEVQQQAAEDQGPGTTRMPAELVTAFFNAGTRGAEALTGVANVLADQPDVQADAVADAQRRAHGAWQEARKAFGGGAESQSES</sequence>
<evidence type="ECO:0000313" key="2">
    <source>
        <dbReference type="Proteomes" id="UP001500729"/>
    </source>
</evidence>
<reference evidence="1 2" key="1">
    <citation type="journal article" date="2019" name="Int. J. Syst. Evol. Microbiol.">
        <title>The Global Catalogue of Microorganisms (GCM) 10K type strain sequencing project: providing services to taxonomists for standard genome sequencing and annotation.</title>
        <authorList>
            <consortium name="The Broad Institute Genomics Platform"/>
            <consortium name="The Broad Institute Genome Sequencing Center for Infectious Disease"/>
            <person name="Wu L."/>
            <person name="Ma J."/>
        </authorList>
    </citation>
    <scope>NUCLEOTIDE SEQUENCE [LARGE SCALE GENOMIC DNA]</scope>
    <source>
        <strain evidence="1 2">JCM 10303</strain>
    </source>
</reference>
<dbReference type="RefSeq" id="WP_009949622.1">
    <property type="nucleotide sequence ID" value="NZ_BAAAGS010000070.1"/>
</dbReference>
<evidence type="ECO:0000313" key="1">
    <source>
        <dbReference type="EMBL" id="GAA0556470.1"/>
    </source>
</evidence>
<gene>
    <name evidence="1" type="ORF">GCM10009533_62760</name>
</gene>
<comment type="caution">
    <text evidence="1">The sequence shown here is derived from an EMBL/GenBank/DDBJ whole genome shotgun (WGS) entry which is preliminary data.</text>
</comment>
<dbReference type="EMBL" id="BAAAGS010000070">
    <property type="protein sequence ID" value="GAA0556470.1"/>
    <property type="molecule type" value="Genomic_DNA"/>
</dbReference>
<name>A0ABN1E085_SACER</name>
<proteinExistence type="predicted"/>
<dbReference type="Proteomes" id="UP001500729">
    <property type="component" value="Unassembled WGS sequence"/>
</dbReference>
<protein>
    <submittedName>
        <fullName evidence="1">Uncharacterized protein</fullName>
    </submittedName>
</protein>